<sequence length="268" mass="30687">MKRKIDLVEEEHESEHEESESSGDESEDEKPRIKEEPRIKDVLSHLSRAVSEKRASDLLHSMAASKDILFWTPSGQLLRTIPVTNIAELVEYVLLPHNNEVTKPRALNTFLDGLAELGIDKGLIKNKKLLSDLIEKEKGYRNEEEEVASENGVETEGTQESDNDTENDSEETESSSPETSTTFHSKSPCEHCENSNVYSTLIMKCPKCFWHDNYKICPICDHQIPEERKYIKEGFLRCHDCGLITHKNTKTLETNFYSPSKEENEEED</sequence>
<dbReference type="EMBL" id="CALNXK010000063">
    <property type="protein sequence ID" value="CAH3139530.1"/>
    <property type="molecule type" value="Genomic_DNA"/>
</dbReference>
<protein>
    <submittedName>
        <fullName evidence="2">Uncharacterized protein</fullName>
    </submittedName>
</protein>
<evidence type="ECO:0000313" key="3">
    <source>
        <dbReference type="Proteomes" id="UP001159405"/>
    </source>
</evidence>
<evidence type="ECO:0000313" key="2">
    <source>
        <dbReference type="EMBL" id="CAH3139530.1"/>
    </source>
</evidence>
<keyword evidence="3" id="KW-1185">Reference proteome</keyword>
<proteinExistence type="predicted"/>
<reference evidence="2 3" key="1">
    <citation type="submission" date="2022-05" db="EMBL/GenBank/DDBJ databases">
        <authorList>
            <consortium name="Genoscope - CEA"/>
            <person name="William W."/>
        </authorList>
    </citation>
    <scope>NUCLEOTIDE SEQUENCE [LARGE SCALE GENOMIC DNA]</scope>
</reference>
<feature type="compositionally biased region" description="Acidic residues" evidence="1">
    <location>
        <begin position="157"/>
        <end position="173"/>
    </location>
</feature>
<organism evidence="2 3">
    <name type="scientific">Porites lobata</name>
    <dbReference type="NCBI Taxonomy" id="104759"/>
    <lineage>
        <taxon>Eukaryota</taxon>
        <taxon>Metazoa</taxon>
        <taxon>Cnidaria</taxon>
        <taxon>Anthozoa</taxon>
        <taxon>Hexacorallia</taxon>
        <taxon>Scleractinia</taxon>
        <taxon>Fungiina</taxon>
        <taxon>Poritidae</taxon>
        <taxon>Porites</taxon>
    </lineage>
</organism>
<feature type="compositionally biased region" description="Basic and acidic residues" evidence="1">
    <location>
        <begin position="29"/>
        <end position="38"/>
    </location>
</feature>
<dbReference type="Proteomes" id="UP001159405">
    <property type="component" value="Unassembled WGS sequence"/>
</dbReference>
<feature type="compositionally biased region" description="Acidic residues" evidence="1">
    <location>
        <begin position="8"/>
        <end position="28"/>
    </location>
</feature>
<name>A0ABN8PA55_9CNID</name>
<feature type="region of interest" description="Disordered" evidence="1">
    <location>
        <begin position="1"/>
        <end position="38"/>
    </location>
</feature>
<accession>A0ABN8PA55</accession>
<evidence type="ECO:0000256" key="1">
    <source>
        <dbReference type="SAM" id="MobiDB-lite"/>
    </source>
</evidence>
<comment type="caution">
    <text evidence="2">The sequence shown here is derived from an EMBL/GenBank/DDBJ whole genome shotgun (WGS) entry which is preliminary data.</text>
</comment>
<gene>
    <name evidence="2" type="ORF">PLOB_00040741</name>
</gene>
<feature type="region of interest" description="Disordered" evidence="1">
    <location>
        <begin position="140"/>
        <end position="191"/>
    </location>
</feature>